<evidence type="ECO:0000313" key="3">
    <source>
        <dbReference type="Proteomes" id="UP000483004"/>
    </source>
</evidence>
<organism evidence="2 3">
    <name type="scientific">Actinomadura montaniterrae</name>
    <dbReference type="NCBI Taxonomy" id="1803903"/>
    <lineage>
        <taxon>Bacteria</taxon>
        <taxon>Bacillati</taxon>
        <taxon>Actinomycetota</taxon>
        <taxon>Actinomycetes</taxon>
        <taxon>Streptosporangiales</taxon>
        <taxon>Thermomonosporaceae</taxon>
        <taxon>Actinomadura</taxon>
    </lineage>
</organism>
<name>A0A6L3VX96_9ACTN</name>
<comment type="caution">
    <text evidence="2">The sequence shown here is derived from an EMBL/GenBank/DDBJ whole genome shotgun (WGS) entry which is preliminary data.</text>
</comment>
<dbReference type="OrthoDB" id="9853287at2"/>
<protein>
    <submittedName>
        <fullName evidence="2">Uncharacterized protein</fullName>
    </submittedName>
</protein>
<dbReference type="RefSeq" id="WP_151539713.1">
    <property type="nucleotide sequence ID" value="NZ_WBMR01000019.1"/>
</dbReference>
<feature type="region of interest" description="Disordered" evidence="1">
    <location>
        <begin position="102"/>
        <end position="125"/>
    </location>
</feature>
<evidence type="ECO:0000256" key="1">
    <source>
        <dbReference type="SAM" id="MobiDB-lite"/>
    </source>
</evidence>
<dbReference type="AlphaFoldDB" id="A0A6L3VX96"/>
<keyword evidence="3" id="KW-1185">Reference proteome</keyword>
<reference evidence="2 3" key="1">
    <citation type="submission" date="2019-09" db="EMBL/GenBank/DDBJ databases">
        <title>Actinomadura physcomitrii sp. nov., a novel actinomycete isolated from moss [Physcomitrium sphaericum (Ludw) Fuernr].</title>
        <authorList>
            <person name="Liu C."/>
            <person name="Zhuang X."/>
        </authorList>
    </citation>
    <scope>NUCLEOTIDE SEQUENCE [LARGE SCALE GENOMIC DNA]</scope>
    <source>
        <strain evidence="2 3">CYP1-1B</strain>
    </source>
</reference>
<dbReference type="EMBL" id="WBMR01000019">
    <property type="protein sequence ID" value="KAB2384758.1"/>
    <property type="molecule type" value="Genomic_DNA"/>
</dbReference>
<accession>A0A6L3VX96</accession>
<evidence type="ECO:0000313" key="2">
    <source>
        <dbReference type="EMBL" id="KAB2384758.1"/>
    </source>
</evidence>
<gene>
    <name evidence="2" type="ORF">F9B16_09935</name>
</gene>
<dbReference type="Proteomes" id="UP000483004">
    <property type="component" value="Unassembled WGS sequence"/>
</dbReference>
<proteinExistence type="predicted"/>
<sequence>MRVDLGKDKDGNERWAEVTDLDDMPRRVETAINRMLPPYKKGGDTSAFTPALMDRMRDALIAHLIEAWSFDKAPPKGNADKIDFLPRSAYLELLDATAPHWEAVGFTDPGKSKPSPAPDGKTSSG</sequence>